<proteinExistence type="predicted"/>
<protein>
    <recommendedName>
        <fullName evidence="1">GP-PDE domain-containing protein</fullName>
    </recommendedName>
</protein>
<dbReference type="PANTHER" id="PTHR46211:SF1">
    <property type="entry name" value="GLYCEROPHOSPHODIESTER PHOSPHODIESTERASE, CYTOPLASMIC"/>
    <property type="match status" value="1"/>
</dbReference>
<feature type="domain" description="GP-PDE" evidence="1">
    <location>
        <begin position="1"/>
        <end position="223"/>
    </location>
</feature>
<comment type="caution">
    <text evidence="2">The sequence shown here is derived from an EMBL/GenBank/DDBJ whole genome shotgun (WGS) entry which is preliminary data.</text>
</comment>
<dbReference type="InterPro" id="IPR030395">
    <property type="entry name" value="GP_PDE_dom"/>
</dbReference>
<organism evidence="2 3">
    <name type="scientific">Actinobacteria bacterium BACL2 MAG-121001-bin67</name>
    <dbReference type="NCBI Taxonomy" id="1655572"/>
    <lineage>
        <taxon>Bacteria</taxon>
        <taxon>Bacillati</taxon>
        <taxon>Actinomycetota</taxon>
        <taxon>Actinomycetes</taxon>
        <taxon>Actinomycetes incertae sedis</taxon>
        <taxon>ac1 cluster</taxon>
    </lineage>
</organism>
<evidence type="ECO:0000313" key="2">
    <source>
        <dbReference type="EMBL" id="KRO30471.1"/>
    </source>
</evidence>
<accession>A0A0R2NXG6</accession>
<dbReference type="SUPFAM" id="SSF51695">
    <property type="entry name" value="PLC-like phosphodiesterases"/>
    <property type="match status" value="1"/>
</dbReference>
<name>A0A0R2NXG6_9ACTN</name>
<dbReference type="PROSITE" id="PS51704">
    <property type="entry name" value="GP_PDE"/>
    <property type="match status" value="1"/>
</dbReference>
<evidence type="ECO:0000313" key="3">
    <source>
        <dbReference type="Proteomes" id="UP000053349"/>
    </source>
</evidence>
<gene>
    <name evidence="2" type="ORF">ABR64_05075</name>
</gene>
<reference evidence="2 3" key="1">
    <citation type="submission" date="2015-10" db="EMBL/GenBank/DDBJ databases">
        <title>Metagenome-Assembled Genomes uncover a global brackish microbiome.</title>
        <authorList>
            <person name="Hugerth L.W."/>
            <person name="Larsson J."/>
            <person name="Alneberg J."/>
            <person name="Lindh M.V."/>
            <person name="Legrand C."/>
            <person name="Pinhassi J."/>
            <person name="Andersson A.F."/>
        </authorList>
    </citation>
    <scope>NUCLEOTIDE SEQUENCE [LARGE SCALE GENOMIC DNA]</scope>
    <source>
        <strain evidence="2">BACL2 MAG-121001-bin67</strain>
    </source>
</reference>
<dbReference type="EMBL" id="LIAW01000396">
    <property type="protein sequence ID" value="KRO30471.1"/>
    <property type="molecule type" value="Genomic_DNA"/>
</dbReference>
<dbReference type="Gene3D" id="3.20.20.190">
    <property type="entry name" value="Phosphatidylinositol (PI) phosphodiesterase"/>
    <property type="match status" value="1"/>
</dbReference>
<dbReference type="AlphaFoldDB" id="A0A0R2NXG6"/>
<dbReference type="GO" id="GO:0006629">
    <property type="term" value="P:lipid metabolic process"/>
    <property type="evidence" value="ECO:0007669"/>
    <property type="project" value="InterPro"/>
</dbReference>
<dbReference type="GO" id="GO:0008081">
    <property type="term" value="F:phosphoric diester hydrolase activity"/>
    <property type="evidence" value="ECO:0007669"/>
    <property type="project" value="InterPro"/>
</dbReference>
<dbReference type="InterPro" id="IPR017946">
    <property type="entry name" value="PLC-like_Pdiesterase_TIM-brl"/>
</dbReference>
<dbReference type="PANTHER" id="PTHR46211">
    <property type="entry name" value="GLYCEROPHOSPHORYL DIESTER PHOSPHODIESTERASE"/>
    <property type="match status" value="1"/>
</dbReference>
<evidence type="ECO:0000259" key="1">
    <source>
        <dbReference type="PROSITE" id="PS51704"/>
    </source>
</evidence>
<dbReference type="Proteomes" id="UP000053349">
    <property type="component" value="Unassembled WGS sequence"/>
</dbReference>
<sequence>MKIFAHRGYSQKHPEMTRVAYQAAIEAGADGFECDVRLTKDKKVICFHDANTKRITGNYELVSRLTAQELIKKADALTLEDLLVIAIDSKKDLLIETKHPVASGGAIEKKTIDLINQYRDEIERAGIEVVIISFSYLAVRRVRRSGITAAKVIRYGLAALISRSRVVAIKMATLKRYPFLIRVIKTDRIYVWTVNSKEDLRWLKSREIFGVITDRPKRASRVLKK</sequence>
<dbReference type="Pfam" id="PF03009">
    <property type="entry name" value="GDPD"/>
    <property type="match status" value="1"/>
</dbReference>